<organism evidence="2 3">
    <name type="scientific">Plutella xylostella</name>
    <name type="common">Diamondback moth</name>
    <name type="synonym">Plutella maculipennis</name>
    <dbReference type="NCBI Taxonomy" id="51655"/>
    <lineage>
        <taxon>Eukaryota</taxon>
        <taxon>Metazoa</taxon>
        <taxon>Ecdysozoa</taxon>
        <taxon>Arthropoda</taxon>
        <taxon>Hexapoda</taxon>
        <taxon>Insecta</taxon>
        <taxon>Pterygota</taxon>
        <taxon>Neoptera</taxon>
        <taxon>Endopterygota</taxon>
        <taxon>Lepidoptera</taxon>
        <taxon>Glossata</taxon>
        <taxon>Ditrysia</taxon>
        <taxon>Yponomeutoidea</taxon>
        <taxon>Plutellidae</taxon>
        <taxon>Plutella</taxon>
    </lineage>
</organism>
<feature type="transmembrane region" description="Helical" evidence="1">
    <location>
        <begin position="199"/>
        <end position="222"/>
    </location>
</feature>
<proteinExistence type="predicted"/>
<keyword evidence="3" id="KW-1185">Reference proteome</keyword>
<evidence type="ECO:0000313" key="3">
    <source>
        <dbReference type="Proteomes" id="UP000653454"/>
    </source>
</evidence>
<gene>
    <name evidence="2" type="ORF">PLXY2_LOCUS13194</name>
</gene>
<dbReference type="AlphaFoldDB" id="A0A8S4G615"/>
<dbReference type="EMBL" id="CAJHNJ030000090">
    <property type="protein sequence ID" value="CAG9134947.1"/>
    <property type="molecule type" value="Genomic_DNA"/>
</dbReference>
<dbReference type="Proteomes" id="UP000653454">
    <property type="component" value="Unassembled WGS sequence"/>
</dbReference>
<feature type="transmembrane region" description="Helical" evidence="1">
    <location>
        <begin position="242"/>
        <end position="265"/>
    </location>
</feature>
<keyword evidence="1" id="KW-0472">Membrane</keyword>
<name>A0A8S4G615_PLUXY</name>
<accession>A0A8S4G615</accession>
<sequence>MDTTKDTMSLNSSVNSALQDHSEDLNTVSTKNYVKELLKSRIFLGRYVERRLVDKYIGYRDIIVLSPAETELRRDLEDSLHKLRSLNRFRWIGITDTDKLNYSPAGICLWCEIDNQPFGPFWFQVKTVQYRNDEVIVKVKCVRHITDAFLEAEPILTGKVKVNAKASKVEQSTESLGEAVTAIKGTLATALSITNVKEFVTFLMALVIAIFTGSSAFITFLGNFTLALVRETSYLIKNSTPMFLGFLDFISKIIGGFYILLAMFFRPKPGPPTNRRRISYYDEPNHTNFDSRCID</sequence>
<comment type="caution">
    <text evidence="2">The sequence shown here is derived from an EMBL/GenBank/DDBJ whole genome shotgun (WGS) entry which is preliminary data.</text>
</comment>
<reference evidence="2" key="1">
    <citation type="submission" date="2020-11" db="EMBL/GenBank/DDBJ databases">
        <authorList>
            <person name="Whiteford S."/>
        </authorList>
    </citation>
    <scope>NUCLEOTIDE SEQUENCE</scope>
</reference>
<protein>
    <submittedName>
        <fullName evidence="2">(diamondback moth) hypothetical protein</fullName>
    </submittedName>
</protein>
<evidence type="ECO:0000256" key="1">
    <source>
        <dbReference type="SAM" id="Phobius"/>
    </source>
</evidence>
<keyword evidence="1" id="KW-1133">Transmembrane helix</keyword>
<keyword evidence="1" id="KW-0812">Transmembrane</keyword>
<evidence type="ECO:0000313" key="2">
    <source>
        <dbReference type="EMBL" id="CAG9134947.1"/>
    </source>
</evidence>